<sequence length="88" mass="9745">MFITIASGLLAAAETTGEESANLALGLLIGAVGLVGGIWWVVHRFRAARRPAASRAEHEMLREINAVRPEQRAVQRERPRVRLRRSGF</sequence>
<evidence type="ECO:0008006" key="4">
    <source>
        <dbReference type="Google" id="ProtNLM"/>
    </source>
</evidence>
<reference evidence="2 3" key="1">
    <citation type="submission" date="2017-02" db="EMBL/GenBank/DDBJ databases">
        <authorList>
            <person name="Peterson S.W."/>
        </authorList>
    </citation>
    <scope>NUCLEOTIDE SEQUENCE [LARGE SCALE GENOMIC DNA]</scope>
    <source>
        <strain evidence="2 3">B Ar 00.02</strain>
    </source>
</reference>
<keyword evidence="1" id="KW-0812">Transmembrane</keyword>
<evidence type="ECO:0000313" key="2">
    <source>
        <dbReference type="EMBL" id="SJM67798.1"/>
    </source>
</evidence>
<name>A0A1R4GI10_9MICC</name>
<dbReference type="AlphaFoldDB" id="A0A1R4GI10"/>
<feature type="transmembrane region" description="Helical" evidence="1">
    <location>
        <begin position="23"/>
        <end position="42"/>
    </location>
</feature>
<keyword evidence="1" id="KW-0472">Membrane</keyword>
<dbReference type="RefSeq" id="WP_086999398.1">
    <property type="nucleotide sequence ID" value="NZ_FUHW01000038.1"/>
</dbReference>
<evidence type="ECO:0000313" key="3">
    <source>
        <dbReference type="Proteomes" id="UP000195913"/>
    </source>
</evidence>
<dbReference type="EMBL" id="FUHW01000038">
    <property type="protein sequence ID" value="SJM67798.1"/>
    <property type="molecule type" value="Genomic_DNA"/>
</dbReference>
<keyword evidence="1" id="KW-1133">Transmembrane helix</keyword>
<keyword evidence="3" id="KW-1185">Reference proteome</keyword>
<organism evidence="2 3">
    <name type="scientific">Arthrobacter rhombi</name>
    <dbReference type="NCBI Taxonomy" id="71253"/>
    <lineage>
        <taxon>Bacteria</taxon>
        <taxon>Bacillati</taxon>
        <taxon>Actinomycetota</taxon>
        <taxon>Actinomycetes</taxon>
        <taxon>Micrococcales</taxon>
        <taxon>Micrococcaceae</taxon>
        <taxon>Arthrobacter</taxon>
    </lineage>
</organism>
<gene>
    <name evidence="2" type="ORF">FM101_10605</name>
</gene>
<protein>
    <recommendedName>
        <fullName evidence="4">Transmembrane protein</fullName>
    </recommendedName>
</protein>
<dbReference type="Proteomes" id="UP000195913">
    <property type="component" value="Unassembled WGS sequence"/>
</dbReference>
<proteinExistence type="predicted"/>
<accession>A0A1R4GI10</accession>
<evidence type="ECO:0000256" key="1">
    <source>
        <dbReference type="SAM" id="Phobius"/>
    </source>
</evidence>